<dbReference type="Gene3D" id="2.40.50.100">
    <property type="match status" value="1"/>
</dbReference>
<keyword evidence="4 7" id="KW-1133">Transmembrane helix</keyword>
<gene>
    <name evidence="8" type="ORF">SAMN02745207_04317</name>
</gene>
<feature type="coiled-coil region" evidence="6">
    <location>
        <begin position="98"/>
        <end position="125"/>
    </location>
</feature>
<dbReference type="EMBL" id="FQXM01000085">
    <property type="protein sequence ID" value="SHI09193.1"/>
    <property type="molecule type" value="Genomic_DNA"/>
</dbReference>
<dbReference type="PANTHER" id="PTHR30386:SF26">
    <property type="entry name" value="TRANSPORT PROTEIN COMB"/>
    <property type="match status" value="1"/>
</dbReference>
<dbReference type="STRING" id="1121316.SAMN02745207_04317"/>
<sequence length="173" mass="20139">MRDIIKNLDEITDSREILEAKPHPFTTIFIYILIAILFSGFLWAWFGEKEILVKATGVIQPEEDTYKIASLVSGKVESINYINGKIVNEGDILLTINHDELDLQKESYENSIIDLENELANLNKFKESVNDGKDYFDKNSEIEKEYYEKYLNYKLSLEQSEDQLKQNKTQKSD</sequence>
<evidence type="ECO:0000313" key="9">
    <source>
        <dbReference type="Proteomes" id="UP000184447"/>
    </source>
</evidence>
<dbReference type="GO" id="GO:0016020">
    <property type="term" value="C:membrane"/>
    <property type="evidence" value="ECO:0007669"/>
    <property type="project" value="UniProtKB-SubCell"/>
</dbReference>
<evidence type="ECO:0000256" key="4">
    <source>
        <dbReference type="ARBA" id="ARBA00022989"/>
    </source>
</evidence>
<evidence type="ECO:0000256" key="3">
    <source>
        <dbReference type="ARBA" id="ARBA00022692"/>
    </source>
</evidence>
<dbReference type="Proteomes" id="UP000184447">
    <property type="component" value="Unassembled WGS sequence"/>
</dbReference>
<accession>A0A1M5YCE0</accession>
<comment type="similarity">
    <text evidence="2">Belongs to the membrane fusion protein (MFP) (TC 8.A.1) family.</text>
</comment>
<dbReference type="RefSeq" id="WP_143160631.1">
    <property type="nucleotide sequence ID" value="NZ_FQXM01000085.1"/>
</dbReference>
<dbReference type="InterPro" id="IPR050739">
    <property type="entry name" value="MFP"/>
</dbReference>
<keyword evidence="9" id="KW-1185">Reference proteome</keyword>
<evidence type="ECO:0000256" key="5">
    <source>
        <dbReference type="ARBA" id="ARBA00023136"/>
    </source>
</evidence>
<protein>
    <submittedName>
        <fullName evidence="8">Biotin-lipoyl like</fullName>
    </submittedName>
</protein>
<name>A0A1M5YCE0_9CLOT</name>
<dbReference type="SUPFAM" id="SSF111369">
    <property type="entry name" value="HlyD-like secretion proteins"/>
    <property type="match status" value="1"/>
</dbReference>
<comment type="subcellular location">
    <subcellularLocation>
        <location evidence="1">Membrane</location>
        <topology evidence="1">Single-pass membrane protein</topology>
    </subcellularLocation>
</comment>
<feature type="transmembrane region" description="Helical" evidence="7">
    <location>
        <begin position="28"/>
        <end position="46"/>
    </location>
</feature>
<evidence type="ECO:0000256" key="7">
    <source>
        <dbReference type="SAM" id="Phobius"/>
    </source>
</evidence>
<feature type="non-terminal residue" evidence="8">
    <location>
        <position position="173"/>
    </location>
</feature>
<evidence type="ECO:0000256" key="1">
    <source>
        <dbReference type="ARBA" id="ARBA00004167"/>
    </source>
</evidence>
<dbReference type="PANTHER" id="PTHR30386">
    <property type="entry name" value="MEMBRANE FUSION SUBUNIT OF EMRAB-TOLC MULTIDRUG EFFLUX PUMP"/>
    <property type="match status" value="1"/>
</dbReference>
<evidence type="ECO:0000313" key="8">
    <source>
        <dbReference type="EMBL" id="SHI09193.1"/>
    </source>
</evidence>
<evidence type="ECO:0000256" key="2">
    <source>
        <dbReference type="ARBA" id="ARBA00009477"/>
    </source>
</evidence>
<dbReference type="OrthoDB" id="357309at2"/>
<evidence type="ECO:0000256" key="6">
    <source>
        <dbReference type="SAM" id="Coils"/>
    </source>
</evidence>
<organism evidence="8 9">
    <name type="scientific">Clostridium grantii DSM 8605</name>
    <dbReference type="NCBI Taxonomy" id="1121316"/>
    <lineage>
        <taxon>Bacteria</taxon>
        <taxon>Bacillati</taxon>
        <taxon>Bacillota</taxon>
        <taxon>Clostridia</taxon>
        <taxon>Eubacteriales</taxon>
        <taxon>Clostridiaceae</taxon>
        <taxon>Clostridium</taxon>
    </lineage>
</organism>
<keyword evidence="5 7" id="KW-0472">Membrane</keyword>
<proteinExistence type="inferred from homology"/>
<keyword evidence="3 7" id="KW-0812">Transmembrane</keyword>
<keyword evidence="6" id="KW-0175">Coiled coil</keyword>
<dbReference type="Gene3D" id="1.10.287.470">
    <property type="entry name" value="Helix hairpin bin"/>
    <property type="match status" value="1"/>
</dbReference>
<dbReference type="AlphaFoldDB" id="A0A1M5YCE0"/>
<reference evidence="8 9" key="1">
    <citation type="submission" date="2016-11" db="EMBL/GenBank/DDBJ databases">
        <authorList>
            <person name="Jaros S."/>
            <person name="Januszkiewicz K."/>
            <person name="Wedrychowicz H."/>
        </authorList>
    </citation>
    <scope>NUCLEOTIDE SEQUENCE [LARGE SCALE GENOMIC DNA]</scope>
    <source>
        <strain evidence="8 9">DSM 8605</strain>
    </source>
</reference>